<keyword evidence="2" id="KW-0472">Membrane</keyword>
<sequence>MNQQCPCESGGLDETSLLAAFSDQAGNINGVLFQGSLPAYLLFLYFLGYRGNNTPPLTFFGFAFLLAFVLLTIPAGIISKSSYGLILADSDWVHGSAESLLTCTNIMIVLGFRGALTGNGDLADNKTARNIAFAWLGAVILTLASGIPLFGFQAHTAFLGGLGALDFEAEPVNALSIPNWIVHWSTVFEFLFAMSLAWRYADAVKNPKWKGLTWGMLPSSISSVCALTFHIFYNQIPWILTGQALFTFIGNATLALAAYRIAVSNGWTLMELDPRRLFTKEEGVKEEEPAGFDIAKVSPEDASQITPGPLLVAEILFLTLTFAYGTKYGELVVGSGIFQSPESSFEAAAVIAVPVLLVASIIYSQSPDLKSGEMPPLALAPSTAKDN</sequence>
<feature type="transmembrane region" description="Helical" evidence="2">
    <location>
        <begin position="131"/>
        <end position="152"/>
    </location>
</feature>
<comment type="caution">
    <text evidence="3">The sequence shown here is derived from an EMBL/GenBank/DDBJ whole genome shotgun (WGS) entry which is preliminary data.</text>
</comment>
<accession>A0A812UTE7</accession>
<protein>
    <submittedName>
        <fullName evidence="3">Uncharacterized protein</fullName>
    </submittedName>
</protein>
<feature type="transmembrane region" description="Helical" evidence="2">
    <location>
        <begin position="238"/>
        <end position="259"/>
    </location>
</feature>
<evidence type="ECO:0000313" key="3">
    <source>
        <dbReference type="EMBL" id="CAE7577174.1"/>
    </source>
</evidence>
<dbReference type="Pfam" id="PF12159">
    <property type="entry name" value="DUF3593"/>
    <property type="match status" value="1"/>
</dbReference>
<dbReference type="InterPro" id="IPR021995">
    <property type="entry name" value="DUF3593"/>
</dbReference>
<feature type="transmembrane region" description="Helical" evidence="2">
    <location>
        <begin position="59"/>
        <end position="79"/>
    </location>
</feature>
<feature type="transmembrane region" description="Helical" evidence="2">
    <location>
        <begin position="28"/>
        <end position="47"/>
    </location>
</feature>
<dbReference type="OrthoDB" id="440026at2759"/>
<dbReference type="EMBL" id="CAJNIZ010038302">
    <property type="protein sequence ID" value="CAE7577174.1"/>
    <property type="molecule type" value="Genomic_DNA"/>
</dbReference>
<evidence type="ECO:0000313" key="4">
    <source>
        <dbReference type="Proteomes" id="UP000649617"/>
    </source>
</evidence>
<gene>
    <name evidence="3" type="ORF">SPIL2461_LOCUS15529</name>
</gene>
<dbReference type="Proteomes" id="UP000649617">
    <property type="component" value="Unassembled WGS sequence"/>
</dbReference>
<feature type="transmembrane region" description="Helical" evidence="2">
    <location>
        <begin position="212"/>
        <end position="232"/>
    </location>
</feature>
<dbReference type="AlphaFoldDB" id="A0A812UTE7"/>
<dbReference type="Pfam" id="PF10693">
    <property type="entry name" value="DUF2499"/>
    <property type="match status" value="1"/>
</dbReference>
<keyword evidence="4" id="KW-1185">Reference proteome</keyword>
<evidence type="ECO:0000256" key="1">
    <source>
        <dbReference type="SAM" id="MobiDB-lite"/>
    </source>
</evidence>
<dbReference type="PANTHER" id="PTHR33833">
    <property type="entry name" value="NUCLEOLAR-LIKE PROTEIN-RELATED"/>
    <property type="match status" value="1"/>
</dbReference>
<organism evidence="3 4">
    <name type="scientific">Symbiodinium pilosum</name>
    <name type="common">Dinoflagellate</name>
    <dbReference type="NCBI Taxonomy" id="2952"/>
    <lineage>
        <taxon>Eukaryota</taxon>
        <taxon>Sar</taxon>
        <taxon>Alveolata</taxon>
        <taxon>Dinophyceae</taxon>
        <taxon>Suessiales</taxon>
        <taxon>Symbiodiniaceae</taxon>
        <taxon>Symbiodinium</taxon>
    </lineage>
</organism>
<proteinExistence type="predicted"/>
<feature type="region of interest" description="Disordered" evidence="1">
    <location>
        <begin position="368"/>
        <end position="387"/>
    </location>
</feature>
<reference evidence="3" key="1">
    <citation type="submission" date="2021-02" db="EMBL/GenBank/DDBJ databases">
        <authorList>
            <person name="Dougan E. K."/>
            <person name="Rhodes N."/>
            <person name="Thang M."/>
            <person name="Chan C."/>
        </authorList>
    </citation>
    <scope>NUCLEOTIDE SEQUENCE</scope>
</reference>
<dbReference type="PANTHER" id="PTHR33833:SF3">
    <property type="entry name" value="YCF49-LIKE PROTEIN"/>
    <property type="match status" value="1"/>
</dbReference>
<feature type="transmembrane region" description="Helical" evidence="2">
    <location>
        <begin position="181"/>
        <end position="200"/>
    </location>
</feature>
<evidence type="ECO:0000256" key="2">
    <source>
        <dbReference type="SAM" id="Phobius"/>
    </source>
</evidence>
<keyword evidence="2" id="KW-0812">Transmembrane</keyword>
<name>A0A812UTE7_SYMPI</name>
<keyword evidence="2" id="KW-1133">Transmembrane helix</keyword>
<feature type="transmembrane region" description="Helical" evidence="2">
    <location>
        <begin position="99"/>
        <end position="119"/>
    </location>
</feature>
<dbReference type="InterPro" id="IPR019634">
    <property type="entry name" value="Uncharacterised_Ycf49"/>
</dbReference>